<proteinExistence type="predicted"/>
<keyword evidence="2" id="KW-1185">Reference proteome</keyword>
<dbReference type="EMBL" id="CAJVQB010078348">
    <property type="protein sequence ID" value="CAG8845127.1"/>
    <property type="molecule type" value="Genomic_DNA"/>
</dbReference>
<evidence type="ECO:0000313" key="1">
    <source>
        <dbReference type="EMBL" id="CAG8845127.1"/>
    </source>
</evidence>
<sequence>MYLKKIKKNVKNNTKEPEKFLSVNYAKNITGSNVDMLSKVVEKYKELEDKGIICSSGQYKSTETQQFHEQSIFNSKTIKLLKQQKKYWVKEESIFSNI</sequence>
<gene>
    <name evidence="1" type="ORF">GMARGA_LOCUS37472</name>
</gene>
<protein>
    <submittedName>
        <fullName evidence="1">7249_t:CDS:1</fullName>
    </submittedName>
</protein>
<dbReference type="Proteomes" id="UP000789901">
    <property type="component" value="Unassembled WGS sequence"/>
</dbReference>
<reference evidence="1 2" key="1">
    <citation type="submission" date="2021-06" db="EMBL/GenBank/DDBJ databases">
        <authorList>
            <person name="Kallberg Y."/>
            <person name="Tangrot J."/>
            <person name="Rosling A."/>
        </authorList>
    </citation>
    <scope>NUCLEOTIDE SEQUENCE [LARGE SCALE GENOMIC DNA]</scope>
    <source>
        <strain evidence="1 2">120-4 pot B 10/14</strain>
    </source>
</reference>
<comment type="caution">
    <text evidence="1">The sequence shown here is derived from an EMBL/GenBank/DDBJ whole genome shotgun (WGS) entry which is preliminary data.</text>
</comment>
<evidence type="ECO:0000313" key="2">
    <source>
        <dbReference type="Proteomes" id="UP000789901"/>
    </source>
</evidence>
<name>A0ABN7X279_GIGMA</name>
<organism evidence="1 2">
    <name type="scientific">Gigaspora margarita</name>
    <dbReference type="NCBI Taxonomy" id="4874"/>
    <lineage>
        <taxon>Eukaryota</taxon>
        <taxon>Fungi</taxon>
        <taxon>Fungi incertae sedis</taxon>
        <taxon>Mucoromycota</taxon>
        <taxon>Glomeromycotina</taxon>
        <taxon>Glomeromycetes</taxon>
        <taxon>Diversisporales</taxon>
        <taxon>Gigasporaceae</taxon>
        <taxon>Gigaspora</taxon>
    </lineage>
</organism>
<accession>A0ABN7X279</accession>